<keyword evidence="1" id="KW-0547">Nucleotide-binding</keyword>
<dbReference type="InterPro" id="IPR050221">
    <property type="entry name" value="26S_Proteasome_ATPase"/>
</dbReference>
<evidence type="ECO:0000256" key="1">
    <source>
        <dbReference type="ARBA" id="ARBA00022741"/>
    </source>
</evidence>
<dbReference type="Proteomes" id="UP001168098">
    <property type="component" value="Unassembled WGS sequence"/>
</dbReference>
<dbReference type="InterPro" id="IPR027417">
    <property type="entry name" value="P-loop_NTPase"/>
</dbReference>
<dbReference type="EMBL" id="JARBHA010000014">
    <property type="protein sequence ID" value="KAJ9682221.1"/>
    <property type="molecule type" value="Genomic_DNA"/>
</dbReference>
<evidence type="ECO:0000313" key="5">
    <source>
        <dbReference type="Proteomes" id="UP001168098"/>
    </source>
</evidence>
<gene>
    <name evidence="4" type="ORF">PVL29_018211</name>
</gene>
<name>A0AA38Z4G4_VITRO</name>
<keyword evidence="2" id="KW-0067">ATP-binding</keyword>
<keyword evidence="5" id="KW-1185">Reference proteome</keyword>
<dbReference type="PANTHER" id="PTHR23073">
    <property type="entry name" value="26S PROTEASOME REGULATORY SUBUNIT"/>
    <property type="match status" value="1"/>
</dbReference>
<dbReference type="GO" id="GO:0005524">
    <property type="term" value="F:ATP binding"/>
    <property type="evidence" value="ECO:0007669"/>
    <property type="project" value="UniProtKB-KW"/>
</dbReference>
<dbReference type="GO" id="GO:0016887">
    <property type="term" value="F:ATP hydrolysis activity"/>
    <property type="evidence" value="ECO:0007669"/>
    <property type="project" value="InterPro"/>
</dbReference>
<feature type="domain" description="ATPase AAA-type core" evidence="3">
    <location>
        <begin position="7"/>
        <end position="37"/>
    </location>
</feature>
<evidence type="ECO:0000313" key="4">
    <source>
        <dbReference type="EMBL" id="KAJ9682221.1"/>
    </source>
</evidence>
<reference evidence="4 5" key="1">
    <citation type="journal article" date="2023" name="BMC Biotechnol.">
        <title>Vitis rotundifolia cv Carlos genome sequencing.</title>
        <authorList>
            <person name="Huff M."/>
            <person name="Hulse-Kemp A."/>
            <person name="Scheffler B."/>
            <person name="Youngblood R."/>
            <person name="Simpson S."/>
            <person name="Babiker E."/>
            <person name="Staton M."/>
        </authorList>
    </citation>
    <scope>NUCLEOTIDE SEQUENCE [LARGE SCALE GENOMIC DNA]</scope>
    <source>
        <tissue evidence="4">Leaf</tissue>
    </source>
</reference>
<dbReference type="Pfam" id="PF00004">
    <property type="entry name" value="AAA"/>
    <property type="match status" value="1"/>
</dbReference>
<dbReference type="SUPFAM" id="SSF52540">
    <property type="entry name" value="P-loop containing nucleoside triphosphate hydrolases"/>
    <property type="match status" value="1"/>
</dbReference>
<dbReference type="AlphaFoldDB" id="A0AA38Z4G4"/>
<sequence>MKAVSFMYGPPGTGKASLAGAVAHHTDCTFIRVKYIGKGSRMVDFLSTVLGLLVWNQNGDSEVQRIEASNKNMVNVPSLGTVDVDADHYSELRV</sequence>
<comment type="caution">
    <text evidence="4">The sequence shown here is derived from an EMBL/GenBank/DDBJ whole genome shotgun (WGS) entry which is preliminary data.</text>
</comment>
<proteinExistence type="predicted"/>
<evidence type="ECO:0000259" key="3">
    <source>
        <dbReference type="Pfam" id="PF00004"/>
    </source>
</evidence>
<organism evidence="4 5">
    <name type="scientific">Vitis rotundifolia</name>
    <name type="common">Muscadine grape</name>
    <dbReference type="NCBI Taxonomy" id="103349"/>
    <lineage>
        <taxon>Eukaryota</taxon>
        <taxon>Viridiplantae</taxon>
        <taxon>Streptophyta</taxon>
        <taxon>Embryophyta</taxon>
        <taxon>Tracheophyta</taxon>
        <taxon>Spermatophyta</taxon>
        <taxon>Magnoliopsida</taxon>
        <taxon>eudicotyledons</taxon>
        <taxon>Gunneridae</taxon>
        <taxon>Pentapetalae</taxon>
        <taxon>rosids</taxon>
        <taxon>Vitales</taxon>
        <taxon>Vitaceae</taxon>
        <taxon>Viteae</taxon>
        <taxon>Vitis</taxon>
    </lineage>
</organism>
<evidence type="ECO:0000256" key="2">
    <source>
        <dbReference type="ARBA" id="ARBA00022840"/>
    </source>
</evidence>
<dbReference type="Gene3D" id="3.40.50.300">
    <property type="entry name" value="P-loop containing nucleotide triphosphate hydrolases"/>
    <property type="match status" value="1"/>
</dbReference>
<dbReference type="InterPro" id="IPR003959">
    <property type="entry name" value="ATPase_AAA_core"/>
</dbReference>
<protein>
    <recommendedName>
        <fullName evidence="3">ATPase AAA-type core domain-containing protein</fullName>
    </recommendedName>
</protein>
<accession>A0AA38Z4G4</accession>